<dbReference type="PROSITE" id="PS50977">
    <property type="entry name" value="HTH_TETR_2"/>
    <property type="match status" value="1"/>
</dbReference>
<dbReference type="PANTHER" id="PTHR43479:SF11">
    <property type="entry name" value="ACREF_ENVCD OPERON REPRESSOR-RELATED"/>
    <property type="match status" value="1"/>
</dbReference>
<gene>
    <name evidence="5" type="primary">refZ</name>
    <name evidence="5" type="ORF">IC621_07845</name>
</gene>
<comment type="caution">
    <text evidence="5">The sequence shown here is derived from an EMBL/GenBank/DDBJ whole genome shotgun (WGS) entry which is preliminary data.</text>
</comment>
<dbReference type="AlphaFoldDB" id="A0A926NHK0"/>
<sequence>MPQTSASSPAKERIIDAAVSLFNTKGYNGTSVREIANKAKVNVAHISYYFNGKGGLLEYLVSQYFEGYLTVMEQGYAKLSYLPPKDCLIQLILDILNYQHNNRQLARFVLRETTLDSVLIREVMTTYLSKEKYLFIEIFEKGMAAGEFRKLPSVHMIVQLKSLLMMPYLQPQYMGEVLYLQTHEPYFVKQYFSELCLWVQTALMNDSSSQIIMTT</sequence>
<keyword evidence="6" id="KW-1185">Reference proteome</keyword>
<evidence type="ECO:0000259" key="4">
    <source>
        <dbReference type="PROSITE" id="PS50977"/>
    </source>
</evidence>
<dbReference type="Gene3D" id="1.10.10.60">
    <property type="entry name" value="Homeodomain-like"/>
    <property type="match status" value="1"/>
</dbReference>
<dbReference type="Pfam" id="PF00440">
    <property type="entry name" value="TetR_N"/>
    <property type="match status" value="1"/>
</dbReference>
<dbReference type="GO" id="GO:0003677">
    <property type="term" value="F:DNA binding"/>
    <property type="evidence" value="ECO:0007669"/>
    <property type="project" value="UniProtKB-UniRule"/>
</dbReference>
<dbReference type="InterPro" id="IPR023772">
    <property type="entry name" value="DNA-bd_HTH_TetR-type_CS"/>
</dbReference>
<keyword evidence="2 3" id="KW-0238">DNA-binding</keyword>
<evidence type="ECO:0000313" key="5">
    <source>
        <dbReference type="EMBL" id="MBD1380138.1"/>
    </source>
</evidence>
<feature type="domain" description="HTH tetR-type" evidence="4">
    <location>
        <begin position="8"/>
        <end position="68"/>
    </location>
</feature>
<evidence type="ECO:0000256" key="1">
    <source>
        <dbReference type="ARBA" id="ARBA00022491"/>
    </source>
</evidence>
<evidence type="ECO:0000256" key="2">
    <source>
        <dbReference type="ARBA" id="ARBA00023125"/>
    </source>
</evidence>
<dbReference type="SUPFAM" id="SSF48498">
    <property type="entry name" value="Tetracyclin repressor-like, C-terminal domain"/>
    <property type="match status" value="1"/>
</dbReference>
<keyword evidence="1" id="KW-0678">Repressor</keyword>
<dbReference type="PRINTS" id="PR00455">
    <property type="entry name" value="HTHTETR"/>
</dbReference>
<dbReference type="Gene3D" id="1.10.357.10">
    <property type="entry name" value="Tetracycline Repressor, domain 2"/>
    <property type="match status" value="1"/>
</dbReference>
<protein>
    <submittedName>
        <fullName evidence="5">Forespore capture DNA-binding protein RefZ</fullName>
    </submittedName>
</protein>
<reference evidence="5" key="1">
    <citation type="submission" date="2020-09" db="EMBL/GenBank/DDBJ databases">
        <title>A novel bacterium of genus Bacillus, isolated from South China Sea.</title>
        <authorList>
            <person name="Huang H."/>
            <person name="Mo K."/>
            <person name="Hu Y."/>
        </authorList>
    </citation>
    <scope>NUCLEOTIDE SEQUENCE</scope>
    <source>
        <strain evidence="5">IB182487</strain>
    </source>
</reference>
<dbReference type="InterPro" id="IPR001647">
    <property type="entry name" value="HTH_TetR"/>
</dbReference>
<evidence type="ECO:0000256" key="3">
    <source>
        <dbReference type="PROSITE-ProRule" id="PRU00335"/>
    </source>
</evidence>
<proteinExistence type="predicted"/>
<dbReference type="Proteomes" id="UP000626844">
    <property type="component" value="Unassembled WGS sequence"/>
</dbReference>
<feature type="DNA-binding region" description="H-T-H motif" evidence="3">
    <location>
        <begin position="31"/>
        <end position="50"/>
    </location>
</feature>
<dbReference type="InterPro" id="IPR036271">
    <property type="entry name" value="Tet_transcr_reg_TetR-rel_C_sf"/>
</dbReference>
<dbReference type="PANTHER" id="PTHR43479">
    <property type="entry name" value="ACREF/ENVCD OPERON REPRESSOR-RELATED"/>
    <property type="match status" value="1"/>
</dbReference>
<dbReference type="InterPro" id="IPR009057">
    <property type="entry name" value="Homeodomain-like_sf"/>
</dbReference>
<name>A0A926NHK0_9BACI</name>
<evidence type="ECO:0000313" key="6">
    <source>
        <dbReference type="Proteomes" id="UP000626844"/>
    </source>
</evidence>
<dbReference type="RefSeq" id="WP_191157452.1">
    <property type="nucleotide sequence ID" value="NZ_JACXAI010000007.1"/>
</dbReference>
<dbReference type="PROSITE" id="PS01081">
    <property type="entry name" value="HTH_TETR_1"/>
    <property type="match status" value="1"/>
</dbReference>
<dbReference type="NCBIfam" id="NF037937">
    <property type="entry name" value="septum_RefZ"/>
    <property type="match status" value="1"/>
</dbReference>
<dbReference type="EMBL" id="JACXAI010000007">
    <property type="protein sequence ID" value="MBD1380138.1"/>
    <property type="molecule type" value="Genomic_DNA"/>
</dbReference>
<dbReference type="SUPFAM" id="SSF46689">
    <property type="entry name" value="Homeodomain-like"/>
    <property type="match status" value="1"/>
</dbReference>
<accession>A0A926NHK0</accession>
<organism evidence="5 6">
    <name type="scientific">Metabacillus arenae</name>
    <dbReference type="NCBI Taxonomy" id="2771434"/>
    <lineage>
        <taxon>Bacteria</taxon>
        <taxon>Bacillati</taxon>
        <taxon>Bacillota</taxon>
        <taxon>Bacilli</taxon>
        <taxon>Bacillales</taxon>
        <taxon>Bacillaceae</taxon>
        <taxon>Metabacillus</taxon>
    </lineage>
</organism>
<dbReference type="InterPro" id="IPR050624">
    <property type="entry name" value="HTH-type_Tx_Regulator"/>
</dbReference>